<dbReference type="PANTHER" id="PTHR43284">
    <property type="entry name" value="ASPARAGINE SYNTHETASE (GLUTAMINE-HYDROLYZING)"/>
    <property type="match status" value="1"/>
</dbReference>
<comment type="catalytic activity">
    <reaction evidence="7">
        <text>L-aspartate + L-glutamine + ATP + H2O = L-asparagine + L-glutamate + AMP + diphosphate + H(+)</text>
        <dbReference type="Rhea" id="RHEA:12228"/>
        <dbReference type="ChEBI" id="CHEBI:15377"/>
        <dbReference type="ChEBI" id="CHEBI:15378"/>
        <dbReference type="ChEBI" id="CHEBI:29985"/>
        <dbReference type="ChEBI" id="CHEBI:29991"/>
        <dbReference type="ChEBI" id="CHEBI:30616"/>
        <dbReference type="ChEBI" id="CHEBI:33019"/>
        <dbReference type="ChEBI" id="CHEBI:58048"/>
        <dbReference type="ChEBI" id="CHEBI:58359"/>
        <dbReference type="ChEBI" id="CHEBI:456215"/>
        <dbReference type="EC" id="6.3.5.4"/>
    </reaction>
</comment>
<comment type="pathway">
    <text evidence="1">Amino-acid biosynthesis; L-asparagine biosynthesis; L-asparagine from L-aspartate (L-Gln route): step 1/1.</text>
</comment>
<dbReference type="InterPro" id="IPR051786">
    <property type="entry name" value="ASN_synthetase/amidase"/>
</dbReference>
<protein>
    <recommendedName>
        <fullName evidence="3">asparagine synthase (glutamine-hydrolyzing)</fullName>
        <ecNumber evidence="3">6.3.5.4</ecNumber>
    </recommendedName>
</protein>
<keyword evidence="6" id="KW-0315">Glutamine amidotransferase</keyword>
<proteinExistence type="inferred from homology"/>
<sequence length="628" mass="70382">MCGIIGLFSPHAKTVWPAAQRAAMVAALAHRGPDGHGEYTLPGLFLGHTRLAVLDLSPAGRQPMVSPDGRFSMVFNGEIYNFQALRADLEQRGHLFTTRTDTEVLLAAWREWGATCLEKLDGIFAFAIHDRHEQTLELVRDHLGVKPLFYWNDGGQTWAFASEPLAMFGPIIPLPDIDPADLDRYFTYQYVPAPGSGLRGVAQLPPGHRLTLSAGGAHLSRYWQLPCPPVTRPWDMERVEEFAELARHAVRRQLVSDAPLGLFLSGGLDSTSVALAVQQAGQHPTAFTLGFDQPRFDERPAARDFAQTLGMEMHSEAFVWSNEEILTTLGAMRELAADASLFPTHQLARLARREVTVILAGDGGDELLAGYDTYKAGLITPWIHKIPAPARAMGLFLTRFLPADDARYSSRLVAERLLLAGAEGPRRDHAAFRRIFPDALKARLYEPEFARAVQDVDPVGEYVALMEGVPGERSEVTARQYADLHHFLPSVLAKVDRMSMATGLEVRVPLLDRALVEFCFQLPDEAKRHNGRGKRIMREMLRGQVPAGHLDRPKAGFLPPVDGWFRKPGPMFDIFQQHLRWARQAALGWLRWDEVEKMWREHQVGRLNVGFALLVILQFINWRARMRS</sequence>
<keyword evidence="10" id="KW-1185">Reference proteome</keyword>
<dbReference type="Proteomes" id="UP001628193">
    <property type="component" value="Unassembled WGS sequence"/>
</dbReference>
<dbReference type="InterPro" id="IPR014729">
    <property type="entry name" value="Rossmann-like_a/b/a_fold"/>
</dbReference>
<dbReference type="SUPFAM" id="SSF56235">
    <property type="entry name" value="N-terminal nucleophile aminohydrolases (Ntn hydrolases)"/>
    <property type="match status" value="1"/>
</dbReference>
<evidence type="ECO:0000256" key="4">
    <source>
        <dbReference type="ARBA" id="ARBA00022741"/>
    </source>
</evidence>
<evidence type="ECO:0000256" key="1">
    <source>
        <dbReference type="ARBA" id="ARBA00005187"/>
    </source>
</evidence>
<dbReference type="PANTHER" id="PTHR43284:SF1">
    <property type="entry name" value="ASPARAGINE SYNTHETASE"/>
    <property type="match status" value="1"/>
</dbReference>
<keyword evidence="4" id="KW-0547">Nucleotide-binding</keyword>
<reference evidence="9 10" key="1">
    <citation type="submission" date="2024-05" db="EMBL/GenBank/DDBJ databases">
        <authorList>
            <consortium name="Candidatus Magnetaquicoccaceae bacterium FCR-1 genome sequencing consortium"/>
            <person name="Shimoshige H."/>
            <person name="Shimamura S."/>
            <person name="Taoka A."/>
            <person name="Kobayashi H."/>
            <person name="Maekawa T."/>
        </authorList>
    </citation>
    <scope>NUCLEOTIDE SEQUENCE [LARGE SCALE GENOMIC DNA]</scope>
    <source>
        <strain evidence="9 10">FCR-1</strain>
    </source>
</reference>
<dbReference type="Gene3D" id="3.60.20.10">
    <property type="entry name" value="Glutamine Phosphoribosylpyrophosphate, subunit 1, domain 1"/>
    <property type="match status" value="1"/>
</dbReference>
<evidence type="ECO:0000313" key="9">
    <source>
        <dbReference type="EMBL" id="GAB0058610.1"/>
    </source>
</evidence>
<comment type="similarity">
    <text evidence="2">Belongs to the asparagine synthetase family.</text>
</comment>
<dbReference type="PROSITE" id="PS51278">
    <property type="entry name" value="GATASE_TYPE_2"/>
    <property type="match status" value="1"/>
</dbReference>
<accession>A0ABQ0CD36</accession>
<dbReference type="CDD" id="cd01991">
    <property type="entry name" value="Asn_synthase_B_C"/>
    <property type="match status" value="1"/>
</dbReference>
<dbReference type="EC" id="6.3.5.4" evidence="3"/>
<name>A0ABQ0CD36_9PROT</name>
<gene>
    <name evidence="9" type="primary">asnB_5</name>
    <name evidence="9" type="ORF">SIID45300_02961</name>
</gene>
<dbReference type="InterPro" id="IPR029055">
    <property type="entry name" value="Ntn_hydrolases_N"/>
</dbReference>
<feature type="domain" description="Glutamine amidotransferase type-2" evidence="8">
    <location>
        <begin position="2"/>
        <end position="215"/>
    </location>
</feature>
<dbReference type="GO" id="GO:0004066">
    <property type="term" value="F:asparagine synthase (glutamine-hydrolyzing) activity"/>
    <property type="evidence" value="ECO:0007669"/>
    <property type="project" value="UniProtKB-EC"/>
</dbReference>
<dbReference type="InterPro" id="IPR001962">
    <property type="entry name" value="Asn_synthase"/>
</dbReference>
<dbReference type="Gene3D" id="3.40.50.620">
    <property type="entry name" value="HUPs"/>
    <property type="match status" value="1"/>
</dbReference>
<keyword evidence="9" id="KW-0436">Ligase</keyword>
<evidence type="ECO:0000259" key="8">
    <source>
        <dbReference type="PROSITE" id="PS51278"/>
    </source>
</evidence>
<dbReference type="RefSeq" id="WP_420906330.1">
    <property type="nucleotide sequence ID" value="NZ_BAAFGK010000005.1"/>
</dbReference>
<dbReference type="InterPro" id="IPR033738">
    <property type="entry name" value="AsnB_N"/>
</dbReference>
<dbReference type="InterPro" id="IPR017932">
    <property type="entry name" value="GATase_2_dom"/>
</dbReference>
<dbReference type="CDD" id="cd00712">
    <property type="entry name" value="AsnB"/>
    <property type="match status" value="1"/>
</dbReference>
<evidence type="ECO:0000256" key="7">
    <source>
        <dbReference type="ARBA" id="ARBA00048741"/>
    </source>
</evidence>
<dbReference type="Pfam" id="PF00733">
    <property type="entry name" value="Asn_synthase"/>
    <property type="match status" value="1"/>
</dbReference>
<dbReference type="PIRSF" id="PIRSF001589">
    <property type="entry name" value="Asn_synthetase_glu-h"/>
    <property type="match status" value="1"/>
</dbReference>
<keyword evidence="5" id="KW-0067">ATP-binding</keyword>
<evidence type="ECO:0000256" key="5">
    <source>
        <dbReference type="ARBA" id="ARBA00022840"/>
    </source>
</evidence>
<evidence type="ECO:0000256" key="6">
    <source>
        <dbReference type="ARBA" id="ARBA00022962"/>
    </source>
</evidence>
<organism evidence="9 10">
    <name type="scientific">Candidatus Magnetaquiglobus chichijimensis</name>
    <dbReference type="NCBI Taxonomy" id="3141448"/>
    <lineage>
        <taxon>Bacteria</taxon>
        <taxon>Pseudomonadati</taxon>
        <taxon>Pseudomonadota</taxon>
        <taxon>Magnetococcia</taxon>
        <taxon>Magnetococcales</taxon>
        <taxon>Candidatus Magnetaquicoccaceae</taxon>
        <taxon>Candidatus Magnetaquiglobus</taxon>
    </lineage>
</organism>
<reference evidence="9 10" key="2">
    <citation type="submission" date="2024-09" db="EMBL/GenBank/DDBJ databases">
        <title>Draft genome sequence of Candidatus Magnetaquicoccaceae bacterium FCR-1.</title>
        <authorList>
            <person name="Shimoshige H."/>
            <person name="Shimamura S."/>
            <person name="Taoka A."/>
            <person name="Kobayashi H."/>
            <person name="Maekawa T."/>
        </authorList>
    </citation>
    <scope>NUCLEOTIDE SEQUENCE [LARGE SCALE GENOMIC DNA]</scope>
    <source>
        <strain evidence="9 10">FCR-1</strain>
    </source>
</reference>
<dbReference type="InterPro" id="IPR006426">
    <property type="entry name" value="Asn_synth_AEB"/>
</dbReference>
<dbReference type="EMBL" id="BAAFGK010000005">
    <property type="protein sequence ID" value="GAB0058610.1"/>
    <property type="molecule type" value="Genomic_DNA"/>
</dbReference>
<evidence type="ECO:0000256" key="2">
    <source>
        <dbReference type="ARBA" id="ARBA00005752"/>
    </source>
</evidence>
<dbReference type="SUPFAM" id="SSF52402">
    <property type="entry name" value="Adenine nucleotide alpha hydrolases-like"/>
    <property type="match status" value="1"/>
</dbReference>
<dbReference type="NCBIfam" id="TIGR01536">
    <property type="entry name" value="asn_synth_AEB"/>
    <property type="match status" value="1"/>
</dbReference>
<evidence type="ECO:0000313" key="10">
    <source>
        <dbReference type="Proteomes" id="UP001628193"/>
    </source>
</evidence>
<evidence type="ECO:0000256" key="3">
    <source>
        <dbReference type="ARBA" id="ARBA00012737"/>
    </source>
</evidence>
<comment type="caution">
    <text evidence="9">The sequence shown here is derived from an EMBL/GenBank/DDBJ whole genome shotgun (WGS) entry which is preliminary data.</text>
</comment>
<dbReference type="Pfam" id="PF13522">
    <property type="entry name" value="GATase_6"/>
    <property type="match status" value="1"/>
</dbReference>